<proteinExistence type="predicted"/>
<feature type="chain" id="PRO_5015005591" evidence="1">
    <location>
        <begin position="21"/>
        <end position="68"/>
    </location>
</feature>
<evidence type="ECO:0000256" key="1">
    <source>
        <dbReference type="SAM" id="SignalP"/>
    </source>
</evidence>
<organism evidence="2">
    <name type="scientific">Anopheles braziliensis</name>
    <dbReference type="NCBI Taxonomy" id="58242"/>
    <lineage>
        <taxon>Eukaryota</taxon>
        <taxon>Metazoa</taxon>
        <taxon>Ecdysozoa</taxon>
        <taxon>Arthropoda</taxon>
        <taxon>Hexapoda</taxon>
        <taxon>Insecta</taxon>
        <taxon>Pterygota</taxon>
        <taxon>Neoptera</taxon>
        <taxon>Endopterygota</taxon>
        <taxon>Diptera</taxon>
        <taxon>Nematocera</taxon>
        <taxon>Culicoidea</taxon>
        <taxon>Culicidae</taxon>
        <taxon>Anophelinae</taxon>
        <taxon>Anopheles</taxon>
    </lineage>
</organism>
<sequence>MHQLSWCITGNCVCVLSVSAFRCGGGARRVAHLRAHTLQQQSEISFCGGRCISHHPPEVAPHDDVCTT</sequence>
<dbReference type="EMBL" id="GGFM01012544">
    <property type="protein sequence ID" value="MBW33295.1"/>
    <property type="molecule type" value="Transcribed_RNA"/>
</dbReference>
<reference evidence="2" key="1">
    <citation type="submission" date="2018-01" db="EMBL/GenBank/DDBJ databases">
        <title>An insight into the sialome of Amazonian anophelines.</title>
        <authorList>
            <person name="Ribeiro J.M."/>
            <person name="Scarpassa V."/>
            <person name="Calvo E."/>
        </authorList>
    </citation>
    <scope>NUCLEOTIDE SEQUENCE</scope>
    <source>
        <tissue evidence="2">Salivary glands</tissue>
    </source>
</reference>
<feature type="signal peptide" evidence="1">
    <location>
        <begin position="1"/>
        <end position="20"/>
    </location>
</feature>
<keyword evidence="1" id="KW-0732">Signal</keyword>
<evidence type="ECO:0000313" key="2">
    <source>
        <dbReference type="EMBL" id="MBW33295.1"/>
    </source>
</evidence>
<protein>
    <submittedName>
        <fullName evidence="2">Putative secreted peptide</fullName>
    </submittedName>
</protein>
<accession>A0A2M3ZXS0</accession>
<dbReference type="AlphaFoldDB" id="A0A2M3ZXS0"/>
<name>A0A2M3ZXS0_9DIPT</name>